<proteinExistence type="predicted"/>
<protein>
    <submittedName>
        <fullName evidence="1 2">Uncharacterized protein</fullName>
    </submittedName>
</protein>
<dbReference type="EnsemblMetazoa" id="ISCW013650-RA">
    <property type="protein sequence ID" value="ISCW013650-PA"/>
    <property type="gene ID" value="ISCW013650"/>
</dbReference>
<reference evidence="1 3" key="1">
    <citation type="submission" date="2008-03" db="EMBL/GenBank/DDBJ databases">
        <title>Annotation of Ixodes scapularis.</title>
        <authorList>
            <consortium name="Ixodes scapularis Genome Project Consortium"/>
            <person name="Caler E."/>
            <person name="Hannick L.I."/>
            <person name="Bidwell S."/>
            <person name="Joardar V."/>
            <person name="Thiagarajan M."/>
            <person name="Amedeo P."/>
            <person name="Galinsky K.J."/>
            <person name="Schobel S."/>
            <person name="Inman J."/>
            <person name="Hostetler J."/>
            <person name="Miller J."/>
            <person name="Hammond M."/>
            <person name="Megy K."/>
            <person name="Lawson D."/>
            <person name="Kodira C."/>
            <person name="Sutton G."/>
            <person name="Meyer J."/>
            <person name="Hill C.A."/>
            <person name="Birren B."/>
            <person name="Nene V."/>
            <person name="Collins F."/>
            <person name="Alarcon-Chaidez F."/>
            <person name="Wikel S."/>
            <person name="Strausberg R."/>
        </authorList>
    </citation>
    <scope>NUCLEOTIDE SEQUENCE [LARGE SCALE GENOMIC DNA]</scope>
    <source>
        <strain evidence="3">Wikel</strain>
        <strain evidence="1">Wikel colony</strain>
    </source>
</reference>
<evidence type="ECO:0000313" key="2">
    <source>
        <dbReference type="EnsemblMetazoa" id="ISCW013650-PA"/>
    </source>
</evidence>
<dbReference type="VEuPathDB" id="VectorBase:ISCI013650"/>
<sequence length="63" mass="7251">MEPQLCKVSRPRRSIGVHCEVQPSLNLLGKSMRSKVPLMKLQITGDSTMHLETARNDRLMFRK</sequence>
<gene>
    <name evidence="1" type="ORF">IscW_ISCW013650</name>
</gene>
<keyword evidence="3" id="KW-1185">Reference proteome</keyword>
<dbReference type="Proteomes" id="UP000001555">
    <property type="component" value="Unassembled WGS sequence"/>
</dbReference>
<name>B7QK04_IXOSC</name>
<dbReference type="EMBL" id="ABJB010946720">
    <property type="status" value="NOT_ANNOTATED_CDS"/>
    <property type="molecule type" value="Genomic_DNA"/>
</dbReference>
<evidence type="ECO:0000313" key="3">
    <source>
        <dbReference type="Proteomes" id="UP000001555"/>
    </source>
</evidence>
<dbReference type="HOGENOM" id="CLU_2888276_0_0_1"/>
<reference evidence="2" key="2">
    <citation type="submission" date="2020-05" db="UniProtKB">
        <authorList>
            <consortium name="EnsemblMetazoa"/>
        </authorList>
    </citation>
    <scope>IDENTIFICATION</scope>
    <source>
        <strain evidence="2">wikel</strain>
    </source>
</reference>
<dbReference type="VEuPathDB" id="VectorBase:ISCW013650"/>
<dbReference type="PaxDb" id="6945-B7QK04"/>
<dbReference type="EMBL" id="DS955927">
    <property type="protein sequence ID" value="EEC19176.1"/>
    <property type="molecule type" value="Genomic_DNA"/>
</dbReference>
<organism>
    <name type="scientific">Ixodes scapularis</name>
    <name type="common">Black-legged tick</name>
    <name type="synonym">Deer tick</name>
    <dbReference type="NCBI Taxonomy" id="6945"/>
    <lineage>
        <taxon>Eukaryota</taxon>
        <taxon>Metazoa</taxon>
        <taxon>Ecdysozoa</taxon>
        <taxon>Arthropoda</taxon>
        <taxon>Chelicerata</taxon>
        <taxon>Arachnida</taxon>
        <taxon>Acari</taxon>
        <taxon>Parasitiformes</taxon>
        <taxon>Ixodida</taxon>
        <taxon>Ixodoidea</taxon>
        <taxon>Ixodidae</taxon>
        <taxon>Ixodinae</taxon>
        <taxon>Ixodes</taxon>
    </lineage>
</organism>
<accession>B7QK04</accession>
<evidence type="ECO:0000313" key="1">
    <source>
        <dbReference type="EMBL" id="EEC19176.1"/>
    </source>
</evidence>
<dbReference type="InParanoid" id="B7QK04"/>
<dbReference type="AlphaFoldDB" id="B7QK04"/>